<keyword evidence="2" id="KW-1185">Reference proteome</keyword>
<dbReference type="AlphaFoldDB" id="A0A4Y2C392"/>
<gene>
    <name evidence="1" type="ORF">AVEN_8682_1</name>
</gene>
<evidence type="ECO:0000313" key="1">
    <source>
        <dbReference type="EMBL" id="GBL98808.1"/>
    </source>
</evidence>
<dbReference type="Proteomes" id="UP000499080">
    <property type="component" value="Unassembled WGS sequence"/>
</dbReference>
<reference evidence="1 2" key="1">
    <citation type="journal article" date="2019" name="Sci. Rep.">
        <title>Orb-weaving spider Araneus ventricosus genome elucidates the spidroin gene catalogue.</title>
        <authorList>
            <person name="Kono N."/>
            <person name="Nakamura H."/>
            <person name="Ohtoshi R."/>
            <person name="Moran D.A.P."/>
            <person name="Shinohara A."/>
            <person name="Yoshida Y."/>
            <person name="Fujiwara M."/>
            <person name="Mori M."/>
            <person name="Tomita M."/>
            <person name="Arakawa K."/>
        </authorList>
    </citation>
    <scope>NUCLEOTIDE SEQUENCE [LARGE SCALE GENOMIC DNA]</scope>
</reference>
<sequence>MTRTTFKLSLHSSSFLTTPMGGRLNHNIRFNVHQAHIRGGSLVESGSESGTLCPRSRDLTTKPWVSNSRAACVQQGNGQIVAKVNNQVKVVKCKLVGENY</sequence>
<evidence type="ECO:0000313" key="2">
    <source>
        <dbReference type="Proteomes" id="UP000499080"/>
    </source>
</evidence>
<proteinExistence type="predicted"/>
<comment type="caution">
    <text evidence="1">The sequence shown here is derived from an EMBL/GenBank/DDBJ whole genome shotgun (WGS) entry which is preliminary data.</text>
</comment>
<accession>A0A4Y2C392</accession>
<name>A0A4Y2C392_ARAVE</name>
<dbReference type="EMBL" id="BGPR01000142">
    <property type="protein sequence ID" value="GBL98808.1"/>
    <property type="molecule type" value="Genomic_DNA"/>
</dbReference>
<organism evidence="1 2">
    <name type="scientific">Araneus ventricosus</name>
    <name type="common">Orbweaver spider</name>
    <name type="synonym">Epeira ventricosa</name>
    <dbReference type="NCBI Taxonomy" id="182803"/>
    <lineage>
        <taxon>Eukaryota</taxon>
        <taxon>Metazoa</taxon>
        <taxon>Ecdysozoa</taxon>
        <taxon>Arthropoda</taxon>
        <taxon>Chelicerata</taxon>
        <taxon>Arachnida</taxon>
        <taxon>Araneae</taxon>
        <taxon>Araneomorphae</taxon>
        <taxon>Entelegynae</taxon>
        <taxon>Araneoidea</taxon>
        <taxon>Araneidae</taxon>
        <taxon>Araneus</taxon>
    </lineage>
</organism>
<protein>
    <submittedName>
        <fullName evidence="1">Uncharacterized protein</fullName>
    </submittedName>
</protein>